<gene>
    <name evidence="2" type="ORF">CK203_111874</name>
</gene>
<dbReference type="EMBL" id="QGNW01002549">
    <property type="protein sequence ID" value="RVW18143.1"/>
    <property type="molecule type" value="Genomic_DNA"/>
</dbReference>
<dbReference type="InterPro" id="IPR025312">
    <property type="entry name" value="DUF4216"/>
</dbReference>
<dbReference type="PANTHER" id="PTHR48258">
    <property type="entry name" value="DUF4218 DOMAIN-CONTAINING PROTEIN-RELATED"/>
    <property type="match status" value="1"/>
</dbReference>
<feature type="domain" description="DUF4216" evidence="1">
    <location>
        <begin position="98"/>
        <end position="149"/>
    </location>
</feature>
<organism evidence="2 3">
    <name type="scientific">Vitis vinifera</name>
    <name type="common">Grape</name>
    <dbReference type="NCBI Taxonomy" id="29760"/>
    <lineage>
        <taxon>Eukaryota</taxon>
        <taxon>Viridiplantae</taxon>
        <taxon>Streptophyta</taxon>
        <taxon>Embryophyta</taxon>
        <taxon>Tracheophyta</taxon>
        <taxon>Spermatophyta</taxon>
        <taxon>Magnoliopsida</taxon>
        <taxon>eudicotyledons</taxon>
        <taxon>Gunneridae</taxon>
        <taxon>Pentapetalae</taxon>
        <taxon>rosids</taxon>
        <taxon>Vitales</taxon>
        <taxon>Vitaceae</taxon>
        <taxon>Viteae</taxon>
        <taxon>Vitis</taxon>
    </lineage>
</organism>
<reference evidence="2 3" key="1">
    <citation type="journal article" date="2018" name="PLoS Genet.">
        <title>Population sequencing reveals clonal diversity and ancestral inbreeding in the grapevine cultivar Chardonnay.</title>
        <authorList>
            <person name="Roach M.J."/>
            <person name="Johnson D.L."/>
            <person name="Bohlmann J."/>
            <person name="van Vuuren H.J."/>
            <person name="Jones S.J."/>
            <person name="Pretorius I.S."/>
            <person name="Schmidt S.A."/>
            <person name="Borneman A.R."/>
        </authorList>
    </citation>
    <scope>NUCLEOTIDE SEQUENCE [LARGE SCALE GENOMIC DNA]</scope>
    <source>
        <strain evidence="3">cv. Chardonnay</strain>
        <tissue evidence="2">Leaf</tissue>
    </source>
</reference>
<comment type="caution">
    <text evidence="2">The sequence shown here is derived from an EMBL/GenBank/DDBJ whole genome shotgun (WGS) entry which is preliminary data.</text>
</comment>
<evidence type="ECO:0000259" key="1">
    <source>
        <dbReference type="Pfam" id="PF13952"/>
    </source>
</evidence>
<dbReference type="AlphaFoldDB" id="A0A438C4F5"/>
<sequence length="503" mass="57176">MHCFTYWLKGNVEEAIHNEQNIPNTLRWLAHGPTQQVVKYLGYIINGCRYHTKERDMTCVTQNSGVSILVGTMQIASSKDNNPVFGELCFYGVINEIWDLDYNMFKIPIFKCDWVDNKNGIKVDELGFTLVDFSKIGHKSDPFILASQTNMEGLDDFTDNCMKHHPFISSMPEVESFDAMDESEAIYIREDYPEEEETPKVKHKGSTLKPEIAKNRSKGIKLKIEYNSLGSHIGKNSVELSSYLGTITRTHVPIIIESWKKVPKETKKKLWDLIMLQAEGGIGRVDRSVLWKKAREKKGKFNKITEPVINMIDELLEKAKETGLPPLGPNDILCQALGKPDHPGRVEMEDAATRQVMSPPTPHSDMGSNNMRQQLVLQPVVVEKPIFKMIEEPQPPEPPLKHKPNARLPFPNPYEIINVGDAIGFELEWPTSLVIIEIEHPQVLDKGKKKIVKTPIVRKSKPQNHSVIKSFQKFVDSCLGDDKTYPIQLPISLFGVEFQTYIS</sequence>
<dbReference type="Pfam" id="PF13952">
    <property type="entry name" value="DUF4216"/>
    <property type="match status" value="1"/>
</dbReference>
<evidence type="ECO:0000313" key="2">
    <source>
        <dbReference type="EMBL" id="RVW18143.1"/>
    </source>
</evidence>
<name>A0A438C4F5_VITVI</name>
<protein>
    <recommendedName>
        <fullName evidence="1">DUF4216 domain-containing protein</fullName>
    </recommendedName>
</protein>
<accession>A0A438C4F5</accession>
<dbReference type="Proteomes" id="UP000288805">
    <property type="component" value="Unassembled WGS sequence"/>
</dbReference>
<evidence type="ECO:0000313" key="3">
    <source>
        <dbReference type="Proteomes" id="UP000288805"/>
    </source>
</evidence>
<proteinExistence type="predicted"/>